<comment type="caution">
    <text evidence="3">The sequence shown here is derived from an EMBL/GenBank/DDBJ whole genome shotgun (WGS) entry which is preliminary data.</text>
</comment>
<dbReference type="SMART" id="SM00754">
    <property type="entry name" value="CHRD"/>
    <property type="match status" value="1"/>
</dbReference>
<keyword evidence="1" id="KW-0732">Signal</keyword>
<feature type="chain" id="PRO_5046392436" description="CHRD domain-containing protein" evidence="1">
    <location>
        <begin position="25"/>
        <end position="172"/>
    </location>
</feature>
<evidence type="ECO:0000259" key="2">
    <source>
        <dbReference type="SMART" id="SM00754"/>
    </source>
</evidence>
<gene>
    <name evidence="3" type="ORF">J2W94_001928</name>
</gene>
<name>A0ABU1RS94_9GAMM</name>
<dbReference type="RefSeq" id="WP_310092606.1">
    <property type="nucleotide sequence ID" value="NZ_JAVDTT010000002.1"/>
</dbReference>
<evidence type="ECO:0000313" key="3">
    <source>
        <dbReference type="EMBL" id="MDR6841643.1"/>
    </source>
</evidence>
<feature type="signal peptide" evidence="1">
    <location>
        <begin position="1"/>
        <end position="24"/>
    </location>
</feature>
<evidence type="ECO:0000256" key="1">
    <source>
        <dbReference type="SAM" id="SignalP"/>
    </source>
</evidence>
<feature type="domain" description="CHRD" evidence="2">
    <location>
        <begin position="25"/>
        <end position="166"/>
    </location>
</feature>
<dbReference type="Proteomes" id="UP001254759">
    <property type="component" value="Unassembled WGS sequence"/>
</dbReference>
<proteinExistence type="predicted"/>
<evidence type="ECO:0000313" key="4">
    <source>
        <dbReference type="Proteomes" id="UP001254759"/>
    </source>
</evidence>
<dbReference type="InterPro" id="IPR010895">
    <property type="entry name" value="CHRD"/>
</dbReference>
<protein>
    <recommendedName>
        <fullName evidence="2">CHRD domain-containing protein</fullName>
    </recommendedName>
</protein>
<keyword evidence="4" id="KW-1185">Reference proteome</keyword>
<dbReference type="Pfam" id="PF07452">
    <property type="entry name" value="CHRD"/>
    <property type="match status" value="1"/>
</dbReference>
<organism evidence="3 4">
    <name type="scientific">Pseudoxanthomonas sacheonensis</name>
    <dbReference type="NCBI Taxonomy" id="443615"/>
    <lineage>
        <taxon>Bacteria</taxon>
        <taxon>Pseudomonadati</taxon>
        <taxon>Pseudomonadota</taxon>
        <taxon>Gammaproteobacteria</taxon>
        <taxon>Lysobacterales</taxon>
        <taxon>Lysobacteraceae</taxon>
        <taxon>Pseudoxanthomonas</taxon>
    </lineage>
</organism>
<accession>A0ABU1RS94</accession>
<reference evidence="3 4" key="1">
    <citation type="submission" date="2023-07" db="EMBL/GenBank/DDBJ databases">
        <title>Sorghum-associated microbial communities from plants grown in Nebraska, USA.</title>
        <authorList>
            <person name="Schachtman D."/>
        </authorList>
    </citation>
    <scope>NUCLEOTIDE SEQUENCE [LARGE SCALE GENOMIC DNA]</scope>
    <source>
        <strain evidence="3 4">BE107</strain>
    </source>
</reference>
<dbReference type="EMBL" id="JAVDTT010000002">
    <property type="protein sequence ID" value="MDR6841643.1"/>
    <property type="molecule type" value="Genomic_DNA"/>
</dbReference>
<sequence length="172" mass="17845">MKTTLFARATCLLVLCCAPVVSKAQNISIPLRSFEEVPSISSGAHGMFRARIDDGAIAYRLSYEGLQGEVRQAHIHLGQKSVNGGVSVFLCQTAANPDPTGLAPTCPVSGEVAGLLLPANIIGPSGQGITAGEFAELVAAIRKGVAYVNVHSSLFPGGEIRGQLDRGGHDGH</sequence>